<name>A0ABX7J262_9ACTN</name>
<keyword evidence="3" id="KW-1185">Reference proteome</keyword>
<feature type="region of interest" description="Disordered" evidence="1">
    <location>
        <begin position="106"/>
        <end position="152"/>
    </location>
</feature>
<organism evidence="2 3">
    <name type="scientific">Streptomyces californicus</name>
    <dbReference type="NCBI Taxonomy" id="67351"/>
    <lineage>
        <taxon>Bacteria</taxon>
        <taxon>Bacillati</taxon>
        <taxon>Actinomycetota</taxon>
        <taxon>Actinomycetes</taxon>
        <taxon>Kitasatosporales</taxon>
        <taxon>Streptomycetaceae</taxon>
        <taxon>Streptomyces</taxon>
    </lineage>
</organism>
<accession>A0ABX7J262</accession>
<dbReference type="EMBL" id="CP070249">
    <property type="protein sequence ID" value="QRV42198.1"/>
    <property type="molecule type" value="Genomic_DNA"/>
</dbReference>
<sequence length="257" mass="28476">MTTTATHTTERHLFTIAHHWRDLREHLATRGTTWPPTMGIGIISHRDQDDEQAEAATWRAEALRALERSPDQPGWTAAPLRLDVLDTMVTVEAGLLELADQTAAAVQHAPITPAPPRRSWPDDPRARRTAEADDRRRNQLALRQGKDPRRWRYTGEQRTAPLAALWLLARTQGVRGPWRPLTEAEQHRIDVVARTSAGLVERALDVGDGRVRLAALCPECAGCLDMQGGGGVAPLVRCQTCGRTWGGADVQELRPLT</sequence>
<dbReference type="GeneID" id="63981191"/>
<proteinExistence type="predicted"/>
<dbReference type="Proteomes" id="UP000598054">
    <property type="component" value="Chromosome"/>
</dbReference>
<gene>
    <name evidence="2" type="ORF">I6J41_16725</name>
</gene>
<evidence type="ECO:0000313" key="2">
    <source>
        <dbReference type="EMBL" id="QRV42198.1"/>
    </source>
</evidence>
<reference evidence="2 3" key="1">
    <citation type="submission" date="2021-02" db="EMBL/GenBank/DDBJ databases">
        <title>FDA dAtabase for Regulatory Grade micrObial Sequences (FDA-ARGOS): Supporting development and validation of Infectious Disease Dx tests.</title>
        <authorList>
            <person name="Sproer C."/>
            <person name="Gronow S."/>
            <person name="Severitt S."/>
            <person name="Schroder I."/>
            <person name="Tallon L."/>
            <person name="Sadzewicz L."/>
            <person name="Zhao X."/>
            <person name="Boylan J."/>
            <person name="Ott S."/>
            <person name="Bowen H."/>
            <person name="Vavikolanu K."/>
            <person name="Mehta A."/>
            <person name="Aluvathingal J."/>
            <person name="Nadendla S."/>
            <person name="Lowell S."/>
            <person name="Myers T."/>
            <person name="Yan Y."/>
            <person name="Sichtig H."/>
        </authorList>
    </citation>
    <scope>NUCLEOTIDE SEQUENCE [LARGE SCALE GENOMIC DNA]</scope>
    <source>
        <strain evidence="2 3">FDAARGOS_1211</strain>
    </source>
</reference>
<evidence type="ECO:0000313" key="3">
    <source>
        <dbReference type="Proteomes" id="UP000598054"/>
    </source>
</evidence>
<dbReference type="RefSeq" id="WP_030114465.1">
    <property type="nucleotide sequence ID" value="NZ_CP070242.1"/>
</dbReference>
<feature type="compositionally biased region" description="Basic and acidic residues" evidence="1">
    <location>
        <begin position="119"/>
        <end position="137"/>
    </location>
</feature>
<evidence type="ECO:0000256" key="1">
    <source>
        <dbReference type="SAM" id="MobiDB-lite"/>
    </source>
</evidence>
<protein>
    <submittedName>
        <fullName evidence="2">Uncharacterized protein</fullName>
    </submittedName>
</protein>